<keyword evidence="2" id="KW-0472">Membrane</keyword>
<dbReference type="AlphaFoldDB" id="A0A5Q4ZV97"/>
<evidence type="ECO:0000259" key="3">
    <source>
        <dbReference type="SMART" id="SM00974"/>
    </source>
</evidence>
<feature type="coiled-coil region" evidence="1">
    <location>
        <begin position="185"/>
        <end position="312"/>
    </location>
</feature>
<dbReference type="SMART" id="SM00974">
    <property type="entry name" value="T5orf172"/>
    <property type="match status" value="1"/>
</dbReference>
<feature type="transmembrane region" description="Helical" evidence="2">
    <location>
        <begin position="6"/>
        <end position="25"/>
    </location>
</feature>
<evidence type="ECO:0000313" key="4">
    <source>
        <dbReference type="EMBL" id="VVV06038.1"/>
    </source>
</evidence>
<keyword evidence="2" id="KW-1133">Transmembrane helix</keyword>
<protein>
    <recommendedName>
        <fullName evidence="3">Bacteriophage T5 Orf172 DNA-binding domain-containing protein</fullName>
    </recommendedName>
</protein>
<dbReference type="InterPro" id="IPR025280">
    <property type="entry name" value="SNIPE"/>
</dbReference>
<name>A0A5Q4ZV97_9GAMM</name>
<reference evidence="4" key="1">
    <citation type="submission" date="2019-09" db="EMBL/GenBank/DDBJ databases">
        <authorList>
            <person name="Hjerde E."/>
        </authorList>
    </citation>
    <scope>NUCLEOTIDE SEQUENCE</scope>
    <source>
        <strain evidence="4">06/09/160</strain>
    </source>
</reference>
<keyword evidence="2" id="KW-0812">Transmembrane</keyword>
<evidence type="ECO:0000256" key="2">
    <source>
        <dbReference type="SAM" id="Phobius"/>
    </source>
</evidence>
<dbReference type="EMBL" id="LR721751">
    <property type="protein sequence ID" value="VVV06038.1"/>
    <property type="molecule type" value="Genomic_DNA"/>
</dbReference>
<keyword evidence="1" id="KW-0175">Coiled coil</keyword>
<organism evidence="4">
    <name type="scientific">Aliivibrio wodanis</name>
    <dbReference type="NCBI Taxonomy" id="80852"/>
    <lineage>
        <taxon>Bacteria</taxon>
        <taxon>Pseudomonadati</taxon>
        <taxon>Pseudomonadota</taxon>
        <taxon>Gammaproteobacteria</taxon>
        <taxon>Vibrionales</taxon>
        <taxon>Vibrionaceae</taxon>
        <taxon>Aliivibrio</taxon>
    </lineage>
</organism>
<accession>A0A5Q4ZV97</accession>
<proteinExistence type="predicted"/>
<dbReference type="InterPro" id="IPR018306">
    <property type="entry name" value="Phage_T5_Orf172_DNA-bd"/>
</dbReference>
<feature type="domain" description="Bacteriophage T5 Orf172 DNA-binding" evidence="3">
    <location>
        <begin position="329"/>
        <end position="412"/>
    </location>
</feature>
<evidence type="ECO:0000256" key="1">
    <source>
        <dbReference type="SAM" id="Coils"/>
    </source>
</evidence>
<gene>
    <name evidence="4" type="ORF">AW0309160_03522</name>
</gene>
<dbReference type="Pfam" id="PF13250">
    <property type="entry name" value="SNIPE"/>
    <property type="match status" value="1"/>
</dbReference>
<sequence>MSFENIIVILSLVIVATLVLLIKYIKQIKQYKDKYSNIIDVDAEIESRKKSLQIEEDKSIKTQLELEQSIIDLQASYAEKRKIFDQLKAEAAIYDEDIQLAQLGFYKPHFDYDTSEKFKDEIASVKSNQKTMISNKTAITCSTEWEVSGSKAKGRTMTNRNIRMTARAFNNECDAAISNVRWNNADRMEQRINKAFDAINKLNESNTIKISYKYLELKLNELRLSHEYQEKKQQEKEEQAEIRQQMREEARLEKEFEKAQKEEDKYQTLLEKAQKDAEKATGSQLTKLHEQIQLLNDQLAEAHEKNERAKSMAEQTKMGHVYVISNTGSFGENIYKIGMTRRLEPLDRVKELGDASVPFLFDVHAMINTNDAPSLEKALHNKFTQQRLNLVNNRKEFFNISLAEIKEAVIEIKPDAEFIETAEAREYRESLAIRSQRKIQENNKENALPEAI</sequence>
<dbReference type="Pfam" id="PF13455">
    <property type="entry name" value="MUG113"/>
    <property type="match status" value="1"/>
</dbReference>